<proteinExistence type="predicted"/>
<dbReference type="AlphaFoldDB" id="A0A5C3NIA0"/>
<feature type="compositionally biased region" description="Basic and acidic residues" evidence="1">
    <location>
        <begin position="449"/>
        <end position="459"/>
    </location>
</feature>
<dbReference type="PANTHER" id="PTHR28037:SF1">
    <property type="entry name" value="ALCOHOL O-ACETYLTRANSFERASE 1-RELATED"/>
    <property type="match status" value="1"/>
</dbReference>
<dbReference type="PANTHER" id="PTHR28037">
    <property type="entry name" value="ALCOHOL O-ACETYLTRANSFERASE 1-RELATED"/>
    <property type="match status" value="1"/>
</dbReference>
<gene>
    <name evidence="2" type="ORF">OE88DRAFT_1640541</name>
</gene>
<feature type="compositionally biased region" description="Pro residues" evidence="1">
    <location>
        <begin position="181"/>
        <end position="190"/>
    </location>
</feature>
<name>A0A5C3NIA0_9AGAM</name>
<dbReference type="Proteomes" id="UP000305948">
    <property type="component" value="Unassembled WGS sequence"/>
</dbReference>
<evidence type="ECO:0008006" key="4">
    <source>
        <dbReference type="Google" id="ProtNLM"/>
    </source>
</evidence>
<evidence type="ECO:0000313" key="3">
    <source>
        <dbReference type="Proteomes" id="UP000305948"/>
    </source>
</evidence>
<evidence type="ECO:0000313" key="2">
    <source>
        <dbReference type="EMBL" id="TFK56647.1"/>
    </source>
</evidence>
<organism evidence="2 3">
    <name type="scientific">Heliocybe sulcata</name>
    <dbReference type="NCBI Taxonomy" id="5364"/>
    <lineage>
        <taxon>Eukaryota</taxon>
        <taxon>Fungi</taxon>
        <taxon>Dikarya</taxon>
        <taxon>Basidiomycota</taxon>
        <taxon>Agaricomycotina</taxon>
        <taxon>Agaricomycetes</taxon>
        <taxon>Gloeophyllales</taxon>
        <taxon>Gloeophyllaceae</taxon>
        <taxon>Heliocybe</taxon>
    </lineage>
</organism>
<dbReference type="InterPro" id="IPR052058">
    <property type="entry name" value="Alcohol_O-acetyltransferase"/>
</dbReference>
<evidence type="ECO:0000256" key="1">
    <source>
        <dbReference type="SAM" id="MobiDB-lite"/>
    </source>
</evidence>
<feature type="region of interest" description="Disordered" evidence="1">
    <location>
        <begin position="178"/>
        <end position="201"/>
    </location>
</feature>
<dbReference type="Gene3D" id="3.30.559.10">
    <property type="entry name" value="Chloramphenicol acetyltransferase-like domain"/>
    <property type="match status" value="1"/>
</dbReference>
<dbReference type="SUPFAM" id="SSF52777">
    <property type="entry name" value="CoA-dependent acyltransferases"/>
    <property type="match status" value="1"/>
</dbReference>
<accession>A0A5C3NIA0</accession>
<dbReference type="Gene3D" id="3.30.559.30">
    <property type="entry name" value="Nonribosomal peptide synthetase, condensation domain"/>
    <property type="match status" value="1"/>
</dbReference>
<dbReference type="InterPro" id="IPR023213">
    <property type="entry name" value="CAT-like_dom_sf"/>
</dbReference>
<dbReference type="EMBL" id="ML213503">
    <property type="protein sequence ID" value="TFK56647.1"/>
    <property type="molecule type" value="Genomic_DNA"/>
</dbReference>
<dbReference type="OrthoDB" id="3355480at2759"/>
<protein>
    <recommendedName>
        <fullName evidence="4">Acyltransferase ChoActase/COT/CPT</fullName>
    </recommendedName>
</protein>
<reference evidence="2 3" key="1">
    <citation type="journal article" date="2019" name="Nat. Ecol. Evol.">
        <title>Megaphylogeny resolves global patterns of mushroom evolution.</title>
        <authorList>
            <person name="Varga T."/>
            <person name="Krizsan K."/>
            <person name="Foldi C."/>
            <person name="Dima B."/>
            <person name="Sanchez-Garcia M."/>
            <person name="Sanchez-Ramirez S."/>
            <person name="Szollosi G.J."/>
            <person name="Szarkandi J.G."/>
            <person name="Papp V."/>
            <person name="Albert L."/>
            <person name="Andreopoulos W."/>
            <person name="Angelini C."/>
            <person name="Antonin V."/>
            <person name="Barry K.W."/>
            <person name="Bougher N.L."/>
            <person name="Buchanan P."/>
            <person name="Buyck B."/>
            <person name="Bense V."/>
            <person name="Catcheside P."/>
            <person name="Chovatia M."/>
            <person name="Cooper J."/>
            <person name="Damon W."/>
            <person name="Desjardin D."/>
            <person name="Finy P."/>
            <person name="Geml J."/>
            <person name="Haridas S."/>
            <person name="Hughes K."/>
            <person name="Justo A."/>
            <person name="Karasinski D."/>
            <person name="Kautmanova I."/>
            <person name="Kiss B."/>
            <person name="Kocsube S."/>
            <person name="Kotiranta H."/>
            <person name="LaButti K.M."/>
            <person name="Lechner B.E."/>
            <person name="Liimatainen K."/>
            <person name="Lipzen A."/>
            <person name="Lukacs Z."/>
            <person name="Mihaltcheva S."/>
            <person name="Morgado L.N."/>
            <person name="Niskanen T."/>
            <person name="Noordeloos M.E."/>
            <person name="Ohm R.A."/>
            <person name="Ortiz-Santana B."/>
            <person name="Ovrebo C."/>
            <person name="Racz N."/>
            <person name="Riley R."/>
            <person name="Savchenko A."/>
            <person name="Shiryaev A."/>
            <person name="Soop K."/>
            <person name="Spirin V."/>
            <person name="Szebenyi C."/>
            <person name="Tomsovsky M."/>
            <person name="Tulloss R.E."/>
            <person name="Uehling J."/>
            <person name="Grigoriev I.V."/>
            <person name="Vagvolgyi C."/>
            <person name="Papp T."/>
            <person name="Martin F.M."/>
            <person name="Miettinen O."/>
            <person name="Hibbett D.S."/>
            <person name="Nagy L.G."/>
        </authorList>
    </citation>
    <scope>NUCLEOTIDE SEQUENCE [LARGE SCALE GENOMIC DNA]</scope>
    <source>
        <strain evidence="2 3">OMC1185</strain>
    </source>
</reference>
<sequence>MAAISSLPTPPPSQYEFKMASSSKSILSSIPVAQGLAGLGISEDISERVRYERKLGDSETSYFLPSRAGGVNDMYLHLGFKAPEHLATRARVSTVWAIMRVRHPLLAARVEMQEGVYDDIRFVYTPPTSVEDALLDASENLEYRTQDRDELISSYLNGPRTLSNDRLSYLILSQPSSQLIPSPPVTPTFPPQDDASYSQAESSSEGNYDLLICAAHFLGDGMALHQFAHDFFTLLGSTQSQAELVEQLQSEWKSRRSEDVLPPSLEDNLPLKGNKFRRAAAKIEFQKSQERLIGGQTFVKAAGKPRRTVVPTVAFDEERTKRMLRRCKENGVSISAALFALCNVVWARMASRKELPMMMYSALNLRPYFPVQPPHPSYWFLAVGYFNVILPSFLPSTCSEEQIFWHRARQAKAQSAAAAKNKLIIDRTQEMAKERGARARQWGREDDEAERREQAKKDGVALPDPPKPQQVKSGNPKPPSQALIGLSLLGNLDGIYKHASFPAIKMHTLTTGSRQRSGGMLLFGYTFVGRLWISLGYDVNGYGEEAGVFWERFYYTCNSLRSGAVPEIFLQVAESHDKYCFFRSFQLDHYPFNEVV</sequence>
<dbReference type="STRING" id="5364.A0A5C3NIA0"/>
<keyword evidence="3" id="KW-1185">Reference proteome</keyword>
<feature type="region of interest" description="Disordered" evidence="1">
    <location>
        <begin position="430"/>
        <end position="478"/>
    </location>
</feature>